<name>A0ABS7KY50_CLOSR</name>
<protein>
    <submittedName>
        <fullName evidence="1">Uncharacterized protein</fullName>
    </submittedName>
</protein>
<evidence type="ECO:0000313" key="1">
    <source>
        <dbReference type="EMBL" id="MBY0755746.1"/>
    </source>
</evidence>
<dbReference type="RefSeq" id="WP_221861099.1">
    <property type="nucleotide sequence ID" value="NZ_JAIKTU010000007.1"/>
</dbReference>
<dbReference type="EMBL" id="JAIKTU010000007">
    <property type="protein sequence ID" value="MBY0755746.1"/>
    <property type="molecule type" value="Genomic_DNA"/>
</dbReference>
<keyword evidence="2" id="KW-1185">Reference proteome</keyword>
<organism evidence="1 2">
    <name type="scientific">Clostridium sardiniense</name>
    <name type="common">Clostridium absonum</name>
    <dbReference type="NCBI Taxonomy" id="29369"/>
    <lineage>
        <taxon>Bacteria</taxon>
        <taxon>Bacillati</taxon>
        <taxon>Bacillota</taxon>
        <taxon>Clostridia</taxon>
        <taxon>Eubacteriales</taxon>
        <taxon>Clostridiaceae</taxon>
        <taxon>Clostridium</taxon>
    </lineage>
</organism>
<sequence>MELKSLFIYFIVFSINLLALPSEENININNYQYIESIVKSETIFSENGVKIQYNIKSDINDEIKRIKDIYNEGYSIENLTDKNHFYIKGDNDLEIKVWEEEDRVFVEGAIINSKKEASTVELKKELQKLEDNKANSLIYFEYYKGKLNSVKSIKDISLSNELIKVHNGYVGKSKLKDGNQISYGIMEYDTGVYVIVGTPIIFTTY</sequence>
<comment type="caution">
    <text evidence="1">The sequence shown here is derived from an EMBL/GenBank/DDBJ whole genome shotgun (WGS) entry which is preliminary data.</text>
</comment>
<accession>A0ABS7KY50</accession>
<dbReference type="Proteomes" id="UP001299068">
    <property type="component" value="Unassembled WGS sequence"/>
</dbReference>
<proteinExistence type="predicted"/>
<gene>
    <name evidence="1" type="ORF">K5V21_09760</name>
</gene>
<evidence type="ECO:0000313" key="2">
    <source>
        <dbReference type="Proteomes" id="UP001299068"/>
    </source>
</evidence>
<reference evidence="1 2" key="1">
    <citation type="journal article" date="2021" name="Cell Host Microbe">
        <title>in vivo commensal control of Clostridioides difficile virulence.</title>
        <authorList>
            <person name="Girinathan B.P."/>
            <person name="Dibenedetto N."/>
            <person name="Worley J.N."/>
            <person name="Peltier J."/>
            <person name="Arrieta-Ortiz M.L."/>
            <person name="Rupa Christinal Immanuel S."/>
            <person name="Lavin R."/>
            <person name="Delaney M.L."/>
            <person name="Cummins C."/>
            <person name="Hoffmann M."/>
            <person name="Luo Y."/>
            <person name="Gonzalez-Escalona N."/>
            <person name="Allard M."/>
            <person name="Onderdonk A.B."/>
            <person name="Gerber G.K."/>
            <person name="Sonenshein A.L."/>
            <person name="Baliga N."/>
            <person name="Dupuy B."/>
            <person name="Bry L."/>
        </authorList>
    </citation>
    <scope>NUCLEOTIDE SEQUENCE [LARGE SCALE GENOMIC DNA]</scope>
    <source>
        <strain evidence="1 2">DSM 599</strain>
    </source>
</reference>